<reference evidence="1" key="2">
    <citation type="journal article" date="2015" name="Data Brief">
        <title>Shoot transcriptome of the giant reed, Arundo donax.</title>
        <authorList>
            <person name="Barrero R.A."/>
            <person name="Guerrero F.D."/>
            <person name="Moolhuijzen P."/>
            <person name="Goolsby J.A."/>
            <person name="Tidwell J."/>
            <person name="Bellgard S.E."/>
            <person name="Bellgard M.I."/>
        </authorList>
    </citation>
    <scope>NUCLEOTIDE SEQUENCE</scope>
    <source>
        <tissue evidence="1">Shoot tissue taken approximately 20 cm above the soil surface</tissue>
    </source>
</reference>
<name>A0A0A8ZH32_ARUDO</name>
<dbReference type="AlphaFoldDB" id="A0A0A8ZH32"/>
<reference evidence="1" key="1">
    <citation type="submission" date="2014-09" db="EMBL/GenBank/DDBJ databases">
        <authorList>
            <person name="Magalhaes I.L.F."/>
            <person name="Oliveira U."/>
            <person name="Santos F.R."/>
            <person name="Vidigal T.H.D.A."/>
            <person name="Brescovit A.D."/>
            <person name="Santos A.J."/>
        </authorList>
    </citation>
    <scope>NUCLEOTIDE SEQUENCE</scope>
    <source>
        <tissue evidence="1">Shoot tissue taken approximately 20 cm above the soil surface</tissue>
    </source>
</reference>
<sequence length="78" mass="8669">MPLVTFGELLNISRQAGLVCLPPLDAILPCGTCRINGLYNPSSNYNYITASVVYDLYDTAILQVRNTHKKLDLNKRKG</sequence>
<organism evidence="1">
    <name type="scientific">Arundo donax</name>
    <name type="common">Giant reed</name>
    <name type="synonym">Donax arundinaceus</name>
    <dbReference type="NCBI Taxonomy" id="35708"/>
    <lineage>
        <taxon>Eukaryota</taxon>
        <taxon>Viridiplantae</taxon>
        <taxon>Streptophyta</taxon>
        <taxon>Embryophyta</taxon>
        <taxon>Tracheophyta</taxon>
        <taxon>Spermatophyta</taxon>
        <taxon>Magnoliopsida</taxon>
        <taxon>Liliopsida</taxon>
        <taxon>Poales</taxon>
        <taxon>Poaceae</taxon>
        <taxon>PACMAD clade</taxon>
        <taxon>Arundinoideae</taxon>
        <taxon>Arundineae</taxon>
        <taxon>Arundo</taxon>
    </lineage>
</organism>
<dbReference type="EMBL" id="GBRH01259191">
    <property type="protein sequence ID" value="JAD38704.1"/>
    <property type="molecule type" value="Transcribed_RNA"/>
</dbReference>
<evidence type="ECO:0000313" key="1">
    <source>
        <dbReference type="EMBL" id="JAD38704.1"/>
    </source>
</evidence>
<proteinExistence type="predicted"/>
<accession>A0A0A8ZH32</accession>
<protein>
    <submittedName>
        <fullName evidence="1">Uncharacterized protein</fullName>
    </submittedName>
</protein>